<dbReference type="AlphaFoldDB" id="A0AAQ3SGX9"/>
<dbReference type="Proteomes" id="UP001341281">
    <property type="component" value="Chromosome 01"/>
</dbReference>
<feature type="domain" description="Reverse transcriptase" evidence="1">
    <location>
        <begin position="86"/>
        <end position="205"/>
    </location>
</feature>
<evidence type="ECO:0000259" key="2">
    <source>
        <dbReference type="Pfam" id="PF13966"/>
    </source>
</evidence>
<dbReference type="InterPro" id="IPR026960">
    <property type="entry name" value="RVT-Znf"/>
</dbReference>
<reference evidence="3 4" key="1">
    <citation type="submission" date="2024-02" db="EMBL/GenBank/DDBJ databases">
        <title>High-quality chromosome-scale genome assembly of Pensacola bahiagrass (Paspalum notatum Flugge var. saurae).</title>
        <authorList>
            <person name="Vega J.M."/>
            <person name="Podio M."/>
            <person name="Orjuela J."/>
            <person name="Siena L.A."/>
            <person name="Pessino S.C."/>
            <person name="Combes M.C."/>
            <person name="Mariac C."/>
            <person name="Albertini E."/>
            <person name="Pupilli F."/>
            <person name="Ortiz J.P.A."/>
            <person name="Leblanc O."/>
        </authorList>
    </citation>
    <scope>NUCLEOTIDE SEQUENCE [LARGE SCALE GENOMIC DNA]</scope>
    <source>
        <strain evidence="3">R1</strain>
        <tissue evidence="3">Leaf</tissue>
    </source>
</reference>
<keyword evidence="4" id="KW-1185">Reference proteome</keyword>
<dbReference type="PANTHER" id="PTHR33116">
    <property type="entry name" value="REVERSE TRANSCRIPTASE ZINC-BINDING DOMAIN-CONTAINING PROTEIN-RELATED-RELATED"/>
    <property type="match status" value="1"/>
</dbReference>
<gene>
    <name evidence="3" type="ORF">U9M48_001723</name>
</gene>
<evidence type="ECO:0000313" key="4">
    <source>
        <dbReference type="Proteomes" id="UP001341281"/>
    </source>
</evidence>
<dbReference type="Pfam" id="PF13966">
    <property type="entry name" value="zf-RVT"/>
    <property type="match status" value="1"/>
</dbReference>
<sequence>MKMLYWSVSNNGSPREMNNSLLAPFSSDEVWAAVESIGDLKAPGPDGMPSIFYIRFWNLVGDKVKKEVLEVLNGGHMPQGWNDTSAFVPGSMITDNVLLAYELTHLINTRRKGLEGLAAVKLDMSKAYDRIEWSFLKKTMQKLGFQGRWIDLIMKCVMTGSYQIKVNVEYTDSFFPQRGLHQGDPLSPYLFILCAEGLSALLQNAESEGNIEGIKHLLRKYELASGQMINNDKSSVLFSPNTSNNARQQMRAILSSNQEAKNERYLGLPVSVGRSRRKAFELRHSSSRACRTCVYTRKEILVKAVAQAIPTYAMSCFDLTKVLCDELSSMIGRFWWSQQDKVNKIHWPAWEQLTKSKKNGGLDFWDLHLFNWQCWHDKLGDSNILECVAREGISYSWRSILQGVKLLKKGLIWRIGDGNDTHIWKDPWIPRGTTRRPSTPQGSSLLTRVSDLIDPVSGRWDVQLVRDTFCLDDAEVILTIPINEASEDWPAWHFDVKGIFSVKSAYKRAVQVRDQEMGRDASSSSQPSVTGNGSDFIWHKIWQLRYPNKINMFIWRLAHNSLPVKGNLARRGIKTDTLCPLCCRLDEDCGHLFLKCKLVKHSWRAMDLEHIRNELESCRSGKEAILRIMNLQKNEMDRIFIGLWRWWSPRNKVNAGGNMVSVAEINSSVSFYLMEFEKLATKGRDNVKAFAAKWEPPPIEIYKINVDASFHASSGQGGWGFVARDCGGVYLEGGAGIFLGLLMLYRLKPLEY</sequence>
<evidence type="ECO:0000313" key="3">
    <source>
        <dbReference type="EMBL" id="WVZ50477.1"/>
    </source>
</evidence>
<proteinExistence type="predicted"/>
<accession>A0AAQ3SGX9</accession>
<evidence type="ECO:0000259" key="1">
    <source>
        <dbReference type="Pfam" id="PF00078"/>
    </source>
</evidence>
<organism evidence="3 4">
    <name type="scientific">Paspalum notatum var. saurae</name>
    <dbReference type="NCBI Taxonomy" id="547442"/>
    <lineage>
        <taxon>Eukaryota</taxon>
        <taxon>Viridiplantae</taxon>
        <taxon>Streptophyta</taxon>
        <taxon>Embryophyta</taxon>
        <taxon>Tracheophyta</taxon>
        <taxon>Spermatophyta</taxon>
        <taxon>Magnoliopsida</taxon>
        <taxon>Liliopsida</taxon>
        <taxon>Poales</taxon>
        <taxon>Poaceae</taxon>
        <taxon>PACMAD clade</taxon>
        <taxon>Panicoideae</taxon>
        <taxon>Andropogonodae</taxon>
        <taxon>Paspaleae</taxon>
        <taxon>Paspalinae</taxon>
        <taxon>Paspalum</taxon>
    </lineage>
</organism>
<dbReference type="EMBL" id="CP144745">
    <property type="protein sequence ID" value="WVZ50477.1"/>
    <property type="molecule type" value="Genomic_DNA"/>
</dbReference>
<feature type="domain" description="Reverse transcriptase zinc-binding" evidence="2">
    <location>
        <begin position="500"/>
        <end position="603"/>
    </location>
</feature>
<protein>
    <recommendedName>
        <fullName evidence="5">Reverse transcriptase domain-containing protein</fullName>
    </recommendedName>
</protein>
<evidence type="ECO:0008006" key="5">
    <source>
        <dbReference type="Google" id="ProtNLM"/>
    </source>
</evidence>
<dbReference type="InterPro" id="IPR000477">
    <property type="entry name" value="RT_dom"/>
</dbReference>
<dbReference type="PANTHER" id="PTHR33116:SF86">
    <property type="entry name" value="REVERSE TRANSCRIPTASE DOMAIN-CONTAINING PROTEIN"/>
    <property type="match status" value="1"/>
</dbReference>
<name>A0AAQ3SGX9_PASNO</name>
<dbReference type="Pfam" id="PF00078">
    <property type="entry name" value="RVT_1"/>
    <property type="match status" value="1"/>
</dbReference>